<reference evidence="1" key="1">
    <citation type="submission" date="2019-09" db="EMBL/GenBank/DDBJ databases">
        <authorList>
            <person name="Rodrigo-Torres L."/>
            <person name="Arahal R. D."/>
            <person name="Lucena T."/>
        </authorList>
    </citation>
    <scope>NUCLEOTIDE SEQUENCE</scope>
    <source>
        <strain evidence="1">ISS653</strain>
    </source>
</reference>
<organism evidence="1 2">
    <name type="scientific">Mesonia oceanica</name>
    <dbReference type="NCBI Taxonomy" id="2687242"/>
    <lineage>
        <taxon>Bacteria</taxon>
        <taxon>Pseudomonadati</taxon>
        <taxon>Bacteroidota</taxon>
        <taxon>Flavobacteriia</taxon>
        <taxon>Flavobacteriales</taxon>
        <taxon>Flavobacteriaceae</taxon>
        <taxon>Mesonia</taxon>
    </lineage>
</organism>
<dbReference type="EMBL" id="CABVMM010000008">
    <property type="protein sequence ID" value="VVV00936.1"/>
    <property type="molecule type" value="Genomic_DNA"/>
</dbReference>
<proteinExistence type="predicted"/>
<sequence>MKISRQLSGIAGEYYVAAELSRRGYLAAITLRNSDGVDILVSNTYGDKLFSIQVKSTQNKRKWILTKKVEKQYSEKKYYIFVNIPIDVKDSPEYFIVHSKVLAKHIFNGHRSWLSKPGKNGKIRNDSNVRQFDPKYFQSNELLNWNELIDKIEDKNVC</sequence>
<name>A0AC61Y952_9FLAO</name>
<evidence type="ECO:0000313" key="1">
    <source>
        <dbReference type="EMBL" id="VVV00936.1"/>
    </source>
</evidence>
<gene>
    <name evidence="1" type="ORF">FVB9532_02212</name>
</gene>
<accession>A0AC61Y952</accession>
<keyword evidence="2" id="KW-1185">Reference proteome</keyword>
<evidence type="ECO:0000313" key="2">
    <source>
        <dbReference type="Proteomes" id="UP000356253"/>
    </source>
</evidence>
<dbReference type="Proteomes" id="UP000356253">
    <property type="component" value="Unassembled WGS sequence"/>
</dbReference>
<comment type="caution">
    <text evidence="1">The sequence shown here is derived from an EMBL/GenBank/DDBJ whole genome shotgun (WGS) entry which is preliminary data.</text>
</comment>
<protein>
    <submittedName>
        <fullName evidence="1">Uncharacterized protein</fullName>
    </submittedName>
</protein>